<evidence type="ECO:0000313" key="2">
    <source>
        <dbReference type="Proteomes" id="UP000664417"/>
    </source>
</evidence>
<proteinExistence type="predicted"/>
<sequence length="92" mass="10466">MVRRLAEEKPSWGYRRLVGALHHLGASLSKNTVARILEDGGLRPAPKRTRSWRRFLEQQGASMVAADFFTVELTRGWGIQRVHVLVMMHLAS</sequence>
<evidence type="ECO:0000313" key="1">
    <source>
        <dbReference type="EMBL" id="MBO1321701.1"/>
    </source>
</evidence>
<protein>
    <submittedName>
        <fullName evidence="1">IS3 family transposase</fullName>
    </submittedName>
</protein>
<gene>
    <name evidence="1" type="ORF">J3U88_24695</name>
</gene>
<name>A0A8J7QJ22_9BACT</name>
<reference evidence="1" key="1">
    <citation type="submission" date="2021-03" db="EMBL/GenBank/DDBJ databases">
        <authorList>
            <person name="Wang G."/>
        </authorList>
    </citation>
    <scope>NUCLEOTIDE SEQUENCE</scope>
    <source>
        <strain evidence="1">KCTC 12899</strain>
    </source>
</reference>
<organism evidence="1 2">
    <name type="scientific">Acanthopleuribacter pedis</name>
    <dbReference type="NCBI Taxonomy" id="442870"/>
    <lineage>
        <taxon>Bacteria</taxon>
        <taxon>Pseudomonadati</taxon>
        <taxon>Acidobacteriota</taxon>
        <taxon>Holophagae</taxon>
        <taxon>Acanthopleuribacterales</taxon>
        <taxon>Acanthopleuribacteraceae</taxon>
        <taxon>Acanthopleuribacter</taxon>
    </lineage>
</organism>
<dbReference type="AlphaFoldDB" id="A0A8J7QJ22"/>
<accession>A0A8J7QJ22</accession>
<keyword evidence="2" id="KW-1185">Reference proteome</keyword>
<dbReference type="Proteomes" id="UP000664417">
    <property type="component" value="Unassembled WGS sequence"/>
</dbReference>
<dbReference type="EMBL" id="JAFREP010000026">
    <property type="protein sequence ID" value="MBO1321701.1"/>
    <property type="molecule type" value="Genomic_DNA"/>
</dbReference>
<comment type="caution">
    <text evidence="1">The sequence shown here is derived from an EMBL/GenBank/DDBJ whole genome shotgun (WGS) entry which is preliminary data.</text>
</comment>